<feature type="domain" description="CSD2" evidence="2">
    <location>
        <begin position="314"/>
        <end position="345"/>
    </location>
</feature>
<dbReference type="GO" id="GO:0010587">
    <property type="term" value="P:miRNA catabolic process"/>
    <property type="evidence" value="ECO:0007669"/>
    <property type="project" value="TreeGrafter"/>
</dbReference>
<gene>
    <name evidence="3" type="ORF">WR25_26705</name>
</gene>
<feature type="compositionally biased region" description="Polar residues" evidence="1">
    <location>
        <begin position="64"/>
        <end position="77"/>
    </location>
</feature>
<dbReference type="Proteomes" id="UP000218231">
    <property type="component" value="Unassembled WGS sequence"/>
</dbReference>
<dbReference type="InterPro" id="IPR041505">
    <property type="entry name" value="Dis3_CSD2"/>
</dbReference>
<evidence type="ECO:0000313" key="3">
    <source>
        <dbReference type="EMBL" id="PAV82623.1"/>
    </source>
</evidence>
<organism evidence="3 4">
    <name type="scientific">Diploscapter pachys</name>
    <dbReference type="NCBI Taxonomy" id="2018661"/>
    <lineage>
        <taxon>Eukaryota</taxon>
        <taxon>Metazoa</taxon>
        <taxon>Ecdysozoa</taxon>
        <taxon>Nematoda</taxon>
        <taxon>Chromadorea</taxon>
        <taxon>Rhabditida</taxon>
        <taxon>Rhabditina</taxon>
        <taxon>Rhabditomorpha</taxon>
        <taxon>Rhabditoidea</taxon>
        <taxon>Rhabditidae</taxon>
        <taxon>Diploscapter</taxon>
    </lineage>
</organism>
<evidence type="ECO:0000256" key="1">
    <source>
        <dbReference type="SAM" id="MobiDB-lite"/>
    </source>
</evidence>
<dbReference type="STRING" id="2018661.A0A2A2L8Y2"/>
<evidence type="ECO:0000259" key="2">
    <source>
        <dbReference type="Pfam" id="PF17849"/>
    </source>
</evidence>
<feature type="region of interest" description="Disordered" evidence="1">
    <location>
        <begin position="236"/>
        <end position="260"/>
    </location>
</feature>
<dbReference type="InterPro" id="IPR050180">
    <property type="entry name" value="RNR_Ribonuclease"/>
</dbReference>
<proteinExistence type="predicted"/>
<feature type="region of interest" description="Disordered" evidence="1">
    <location>
        <begin position="1"/>
        <end position="82"/>
    </location>
</feature>
<dbReference type="GO" id="GO:0000175">
    <property type="term" value="F:3'-5'-RNA exonuclease activity"/>
    <property type="evidence" value="ECO:0007669"/>
    <property type="project" value="TreeGrafter"/>
</dbReference>
<comment type="caution">
    <text evidence="3">The sequence shown here is derived from an EMBL/GenBank/DDBJ whole genome shotgun (WGS) entry which is preliminary data.</text>
</comment>
<dbReference type="PANTHER" id="PTHR23355">
    <property type="entry name" value="RIBONUCLEASE"/>
    <property type="match status" value="1"/>
</dbReference>
<dbReference type="AlphaFoldDB" id="A0A2A2L8Y2"/>
<feature type="compositionally biased region" description="Pro residues" evidence="1">
    <location>
        <begin position="236"/>
        <end position="246"/>
    </location>
</feature>
<dbReference type="EMBL" id="LIAE01007040">
    <property type="protein sequence ID" value="PAV82623.1"/>
    <property type="molecule type" value="Genomic_DNA"/>
</dbReference>
<keyword evidence="4" id="KW-1185">Reference proteome</keyword>
<dbReference type="Pfam" id="PF17849">
    <property type="entry name" value="OB_Dis3"/>
    <property type="match status" value="1"/>
</dbReference>
<dbReference type="PANTHER" id="PTHR23355:SF9">
    <property type="entry name" value="DIS3-LIKE EXONUCLEASE 2"/>
    <property type="match status" value="1"/>
</dbReference>
<sequence length="350" mass="39627">MTVDKPRGSRPFGDKQHSTGPSTGQHHHGHAHGQQIGGFNRGGHQAQHGQHGHDHRQNWRDGQRSNNNPTYQNQKPNASRKINVYSPYLSEKEAKKGLETGQFLKGVFRVNPRNYEECYVSNPDGGDELDILIYGNVARNRAFQGDVVVLRIRDRANWAVNEALYKNWLASGELDSVNQSGDTANPNVSPVNVSDELAYDRNKMYSIRAQVVKRKDSCPSLLAYTDELVLKEVPETPPVELQPPPKVQQQQQRSNEKKNQRKVYKLLDEMPNKGEGIPDSCLQKTAEVVYILEKKLRIAMGHMRPMEKNTNTQFALFSPVDSKIPRMLIPLEQLPKEFATRPQASLTSLY</sequence>
<feature type="compositionally biased region" description="Basic and acidic residues" evidence="1">
    <location>
        <begin position="1"/>
        <end position="17"/>
    </location>
</feature>
<feature type="compositionally biased region" description="Basic and acidic residues" evidence="1">
    <location>
        <begin position="51"/>
        <end position="63"/>
    </location>
</feature>
<name>A0A2A2L8Y2_9BILA</name>
<reference evidence="3 4" key="1">
    <citation type="journal article" date="2017" name="Curr. Biol.">
        <title>Genome architecture and evolution of a unichromosomal asexual nematode.</title>
        <authorList>
            <person name="Fradin H."/>
            <person name="Zegar C."/>
            <person name="Gutwein M."/>
            <person name="Lucas J."/>
            <person name="Kovtun M."/>
            <person name="Corcoran D."/>
            <person name="Baugh L.R."/>
            <person name="Kiontke K."/>
            <person name="Gunsalus K."/>
            <person name="Fitch D.H."/>
            <person name="Piano F."/>
        </authorList>
    </citation>
    <scope>NUCLEOTIDE SEQUENCE [LARGE SCALE GENOMIC DNA]</scope>
    <source>
        <strain evidence="3">PF1309</strain>
    </source>
</reference>
<dbReference type="OrthoDB" id="372421at2759"/>
<accession>A0A2A2L8Y2</accession>
<protein>
    <recommendedName>
        <fullName evidence="2">CSD2 domain-containing protein</fullName>
    </recommendedName>
</protein>
<dbReference type="Gene3D" id="2.40.50.690">
    <property type="match status" value="1"/>
</dbReference>
<evidence type="ECO:0000313" key="4">
    <source>
        <dbReference type="Proteomes" id="UP000218231"/>
    </source>
</evidence>
<dbReference type="GO" id="GO:0000932">
    <property type="term" value="C:P-body"/>
    <property type="evidence" value="ECO:0007669"/>
    <property type="project" value="TreeGrafter"/>
</dbReference>
<dbReference type="Gene3D" id="2.40.50.700">
    <property type="match status" value="1"/>
</dbReference>
<dbReference type="SUPFAM" id="SSF50249">
    <property type="entry name" value="Nucleic acid-binding proteins"/>
    <property type="match status" value="1"/>
</dbReference>
<dbReference type="InterPro" id="IPR012340">
    <property type="entry name" value="NA-bd_OB-fold"/>
</dbReference>
<dbReference type="GO" id="GO:0006402">
    <property type="term" value="P:mRNA catabolic process"/>
    <property type="evidence" value="ECO:0007669"/>
    <property type="project" value="TreeGrafter"/>
</dbReference>